<dbReference type="PROSITE" id="PS50977">
    <property type="entry name" value="HTH_TETR_2"/>
    <property type="match status" value="1"/>
</dbReference>
<sequence>MGRIHVSGRGGCREEETCHRSTMRAAVLVDELCRDCREELTVSFGKPGRPPEDHTLRRREIYLAVMPLIDDVGYRRLSMKAAARAANLSIGGLYHYFPTKRELVLHPLTEDFGRRYCADLNAVHAPLLDTDPERYVRLKLHGIARCVAVARPAFHAAVEMGLDAYRESVEAGLTHSFDAVEDALRHIEPALPEDAIRAISRSMRRVLMAAIIDRTTTEAEIVTDCNRVLDSFLPRPALVP</sequence>
<dbReference type="InterPro" id="IPR001647">
    <property type="entry name" value="HTH_TetR"/>
</dbReference>
<evidence type="ECO:0000256" key="2">
    <source>
        <dbReference type="PROSITE-ProRule" id="PRU00335"/>
    </source>
</evidence>
<protein>
    <submittedName>
        <fullName evidence="4">TetR/AcrR family transcriptional regulator</fullName>
    </submittedName>
</protein>
<keyword evidence="1 2" id="KW-0238">DNA-binding</keyword>
<dbReference type="OrthoDB" id="1669699at2"/>
<evidence type="ECO:0000313" key="4">
    <source>
        <dbReference type="EMBL" id="TQS45703.1"/>
    </source>
</evidence>
<dbReference type="Proteomes" id="UP000317982">
    <property type="component" value="Unassembled WGS sequence"/>
</dbReference>
<accession>A0A545AWJ7</accession>
<feature type="domain" description="HTH tetR-type" evidence="3">
    <location>
        <begin position="55"/>
        <end position="115"/>
    </location>
</feature>
<evidence type="ECO:0000259" key="3">
    <source>
        <dbReference type="PROSITE" id="PS50977"/>
    </source>
</evidence>
<dbReference type="PANTHER" id="PTHR30055">
    <property type="entry name" value="HTH-TYPE TRANSCRIPTIONAL REGULATOR RUTR"/>
    <property type="match status" value="1"/>
</dbReference>
<proteinExistence type="predicted"/>
<dbReference type="InterPro" id="IPR050109">
    <property type="entry name" value="HTH-type_TetR-like_transc_reg"/>
</dbReference>
<evidence type="ECO:0000256" key="1">
    <source>
        <dbReference type="ARBA" id="ARBA00023125"/>
    </source>
</evidence>
<reference evidence="4 5" key="1">
    <citation type="submission" date="2019-07" db="EMBL/GenBank/DDBJ databases">
        <title>Cryptosporangium phraense sp. nov., isolated from plant litter.</title>
        <authorList>
            <person name="Suriyachadkun C."/>
        </authorList>
    </citation>
    <scope>NUCLEOTIDE SEQUENCE [LARGE SCALE GENOMIC DNA]</scope>
    <source>
        <strain evidence="4 5">A-T 5661</strain>
    </source>
</reference>
<dbReference type="AlphaFoldDB" id="A0A545AWJ7"/>
<comment type="caution">
    <text evidence="4">The sequence shown here is derived from an EMBL/GenBank/DDBJ whole genome shotgun (WGS) entry which is preliminary data.</text>
</comment>
<evidence type="ECO:0000313" key="5">
    <source>
        <dbReference type="Proteomes" id="UP000317982"/>
    </source>
</evidence>
<dbReference type="Pfam" id="PF00440">
    <property type="entry name" value="TetR_N"/>
    <property type="match status" value="1"/>
</dbReference>
<keyword evidence="5" id="KW-1185">Reference proteome</keyword>
<dbReference type="GO" id="GO:0000976">
    <property type="term" value="F:transcription cis-regulatory region binding"/>
    <property type="evidence" value="ECO:0007669"/>
    <property type="project" value="TreeGrafter"/>
</dbReference>
<gene>
    <name evidence="4" type="ORF">FL583_08260</name>
</gene>
<organism evidence="4 5">
    <name type="scientific">Cryptosporangium phraense</name>
    <dbReference type="NCBI Taxonomy" id="2593070"/>
    <lineage>
        <taxon>Bacteria</taxon>
        <taxon>Bacillati</taxon>
        <taxon>Actinomycetota</taxon>
        <taxon>Actinomycetes</taxon>
        <taxon>Cryptosporangiales</taxon>
        <taxon>Cryptosporangiaceae</taxon>
        <taxon>Cryptosporangium</taxon>
    </lineage>
</organism>
<dbReference type="GO" id="GO:0003700">
    <property type="term" value="F:DNA-binding transcription factor activity"/>
    <property type="evidence" value="ECO:0007669"/>
    <property type="project" value="TreeGrafter"/>
</dbReference>
<dbReference type="InterPro" id="IPR009057">
    <property type="entry name" value="Homeodomain-like_sf"/>
</dbReference>
<dbReference type="InParanoid" id="A0A545AWJ7"/>
<dbReference type="SUPFAM" id="SSF46689">
    <property type="entry name" value="Homeodomain-like"/>
    <property type="match status" value="1"/>
</dbReference>
<feature type="DNA-binding region" description="H-T-H motif" evidence="2">
    <location>
        <begin position="78"/>
        <end position="97"/>
    </location>
</feature>
<dbReference type="PANTHER" id="PTHR30055:SF226">
    <property type="entry name" value="HTH-TYPE TRANSCRIPTIONAL REGULATOR PKSA"/>
    <property type="match status" value="1"/>
</dbReference>
<dbReference type="Gene3D" id="1.10.357.10">
    <property type="entry name" value="Tetracycline Repressor, domain 2"/>
    <property type="match status" value="1"/>
</dbReference>
<dbReference type="EMBL" id="VIRS01000004">
    <property type="protein sequence ID" value="TQS45703.1"/>
    <property type="molecule type" value="Genomic_DNA"/>
</dbReference>
<name>A0A545AWJ7_9ACTN</name>